<gene>
    <name evidence="2" type="ORF">OKJ48_16805</name>
</gene>
<comment type="caution">
    <text evidence="2">The sequence shown here is derived from an EMBL/GenBank/DDBJ whole genome shotgun (WGS) entry which is preliminary data.</text>
</comment>
<keyword evidence="3" id="KW-1185">Reference proteome</keyword>
<evidence type="ECO:0000313" key="2">
    <source>
        <dbReference type="EMBL" id="MEB3961893.1"/>
    </source>
</evidence>
<evidence type="ECO:0008006" key="4">
    <source>
        <dbReference type="Google" id="ProtNLM"/>
    </source>
</evidence>
<feature type="chain" id="PRO_5045097445" description="Nuclear transport factor 2 family protein" evidence="1">
    <location>
        <begin position="24"/>
        <end position="168"/>
    </location>
</feature>
<organism evidence="2 3">
    <name type="scientific">Streptomyces kunmingensis</name>
    <dbReference type="NCBI Taxonomy" id="68225"/>
    <lineage>
        <taxon>Bacteria</taxon>
        <taxon>Bacillati</taxon>
        <taxon>Actinomycetota</taxon>
        <taxon>Actinomycetes</taxon>
        <taxon>Kitasatosporales</taxon>
        <taxon>Streptomycetaceae</taxon>
        <taxon>Streptomyces</taxon>
    </lineage>
</organism>
<name>A0ABU6CB22_9ACTN</name>
<reference evidence="2 3" key="1">
    <citation type="submission" date="2022-10" db="EMBL/GenBank/DDBJ databases">
        <authorList>
            <person name="Xie J."/>
            <person name="Shen N."/>
        </authorList>
    </citation>
    <scope>NUCLEOTIDE SEQUENCE [LARGE SCALE GENOMIC DNA]</scope>
    <source>
        <strain evidence="2 3">DSM 41681</strain>
    </source>
</reference>
<evidence type="ECO:0000313" key="3">
    <source>
        <dbReference type="Proteomes" id="UP001352223"/>
    </source>
</evidence>
<proteinExistence type="predicted"/>
<protein>
    <recommendedName>
        <fullName evidence="4">Nuclear transport factor 2 family protein</fullName>
    </recommendedName>
</protein>
<feature type="signal peptide" evidence="1">
    <location>
        <begin position="1"/>
        <end position="23"/>
    </location>
</feature>
<dbReference type="PROSITE" id="PS51257">
    <property type="entry name" value="PROKAR_LIPOPROTEIN"/>
    <property type="match status" value="1"/>
</dbReference>
<evidence type="ECO:0000256" key="1">
    <source>
        <dbReference type="SAM" id="SignalP"/>
    </source>
</evidence>
<sequence>MSRTPRVRATAALLACAVLTGLAGCGGDAEGPREVGKVLERTDDEGRRFREVPGKDAPEIGIVVQPDADPSGGWDLRIRVRHFRLSPAGTPADAVHGRGYAQLYLDGRRLAQLRVTDHRLSATRVTRGTHQVTARLYADDHTVWAVDGEPVEATADLTASGTETAPPP</sequence>
<keyword evidence="1" id="KW-0732">Signal</keyword>
<dbReference type="EMBL" id="JAOZYB010000113">
    <property type="protein sequence ID" value="MEB3961893.1"/>
    <property type="molecule type" value="Genomic_DNA"/>
</dbReference>
<accession>A0ABU6CB22</accession>
<dbReference type="RefSeq" id="WP_324769284.1">
    <property type="nucleotide sequence ID" value="NZ_BAAATS010000012.1"/>
</dbReference>
<dbReference type="Proteomes" id="UP001352223">
    <property type="component" value="Unassembled WGS sequence"/>
</dbReference>